<name>Q1PK07_PROMR</name>
<gene>
    <name evidence="1" type="ORF">HF10-88D1_0029</name>
</gene>
<reference evidence="1" key="2">
    <citation type="submission" date="2006-04" db="EMBL/GenBank/DDBJ databases">
        <title>Sequencing of the draft fosmids and assembly of Prochlorococcus marinus environmental genome fragment.</title>
        <authorList>
            <consortium name="US DOE Joint Genome Institute (JGI)"/>
            <person name="Copeland A."/>
            <person name="Lucas S."/>
            <person name="Lapidus A."/>
            <person name="Barry K."/>
            <person name="Detter J.C."/>
            <person name="Glavina T."/>
            <person name="Hammon N."/>
            <person name="Israni S."/>
            <person name="Richardson P."/>
        </authorList>
    </citation>
    <scope>NUCLEOTIDE SEQUENCE</scope>
</reference>
<accession>Q1PK07</accession>
<dbReference type="EMBL" id="DQ366725">
    <property type="protein sequence ID" value="ABE11223.1"/>
    <property type="molecule type" value="Genomic_DNA"/>
</dbReference>
<proteinExistence type="predicted"/>
<reference evidence="1" key="1">
    <citation type="journal article" date="2006" name="Science">
        <title>Genomic islands and the ecology and evolution of Prochlorococcus.</title>
        <authorList>
            <person name="Coleman M.L."/>
            <person name="Sullivan M.B."/>
            <person name="Martiny A.C."/>
            <person name="Steglich C."/>
            <person name="Barry K."/>
            <person name="Delong E.F."/>
            <person name="Chisholm S.W."/>
        </authorList>
    </citation>
    <scope>NUCLEOTIDE SEQUENCE</scope>
</reference>
<dbReference type="AlphaFoldDB" id="Q1PK07"/>
<evidence type="ECO:0000313" key="1">
    <source>
        <dbReference type="EMBL" id="ABE11223.1"/>
    </source>
</evidence>
<protein>
    <submittedName>
        <fullName evidence="1">Uncharacterized protein</fullName>
    </submittedName>
</protein>
<sequence length="137" mass="15839">MQKQIYKMRIISNLFYFSLSLLFFILNFASYSYAIGNVDWVLLKENDDGKEWLDKGSIKPLPNGEISVLTKFFKNPINSDDDGELSLYVMRINCNEKKFKDTSINGIPQFNSKWQTSNNDELIDIVIENSCSEFING</sequence>
<organism evidence="1">
    <name type="scientific">uncultured Prochlorococcus marinus clone HF10-88D1</name>
    <dbReference type="NCBI Taxonomy" id="379377"/>
    <lineage>
        <taxon>Bacteria</taxon>
        <taxon>Bacillati</taxon>
        <taxon>Cyanobacteriota</taxon>
        <taxon>Cyanophyceae</taxon>
        <taxon>Synechococcales</taxon>
        <taxon>Prochlorococcaceae</taxon>
        <taxon>Prochlorococcus</taxon>
    </lineage>
</organism>